<dbReference type="eggNOG" id="ENOG5033MN4">
    <property type="taxonomic scope" value="Bacteria"/>
</dbReference>
<sequence length="164" mass="17323">MAALFLAGCGQVEPLVMPLLESAELPPVRPPVAHVRMMPEPEPFAPEYAERPFEKGPMSVIAPTGDGRMATWRLIPCQEGRAICVDGHAGQLSVAGDTYVVSGVHGRSFHLETGGGGFVTRSGGGKFADVQAPLAWEHFPEIDLAVPARTAVAVSVPSRAPVMK</sequence>
<dbReference type="AlphaFoldDB" id="U2YZE6"/>
<name>U2YZE6_9RHOB</name>
<evidence type="ECO:0000313" key="2">
    <source>
        <dbReference type="Proteomes" id="UP000016566"/>
    </source>
</evidence>
<dbReference type="EMBL" id="BATB01000002">
    <property type="protein sequence ID" value="GAD54202.1"/>
    <property type="molecule type" value="Genomic_DNA"/>
</dbReference>
<accession>U2YZE6</accession>
<dbReference type="STRING" id="1337093.MBELCI_0254"/>
<gene>
    <name evidence="1" type="ORF">MBELCI_0254</name>
</gene>
<comment type="caution">
    <text evidence="1">The sequence shown here is derived from an EMBL/GenBank/DDBJ whole genome shotgun (WGS) entry which is preliminary data.</text>
</comment>
<organism evidence="1 2">
    <name type="scientific">Limimaricola cinnabarinus LL-001</name>
    <dbReference type="NCBI Taxonomy" id="1337093"/>
    <lineage>
        <taxon>Bacteria</taxon>
        <taxon>Pseudomonadati</taxon>
        <taxon>Pseudomonadota</taxon>
        <taxon>Alphaproteobacteria</taxon>
        <taxon>Rhodobacterales</taxon>
        <taxon>Paracoccaceae</taxon>
        <taxon>Limimaricola</taxon>
    </lineage>
</organism>
<proteinExistence type="predicted"/>
<evidence type="ECO:0000313" key="1">
    <source>
        <dbReference type="EMBL" id="GAD54202.1"/>
    </source>
</evidence>
<keyword evidence="2" id="KW-1185">Reference proteome</keyword>
<dbReference type="Proteomes" id="UP000016566">
    <property type="component" value="Unassembled WGS sequence"/>
</dbReference>
<reference evidence="1" key="1">
    <citation type="journal article" date="2013" name="Genome Announc.">
        <title>Draft Genome Sequence of Loktanella cinnabarina LL-001T, Isolated from Deep-Sea Floor Sediment.</title>
        <authorList>
            <person name="Nishi S."/>
            <person name="Tsubouchi T."/>
            <person name="Takaki Y."/>
            <person name="Koyanagi R."/>
            <person name="Satoh N."/>
            <person name="Maruyama T."/>
            <person name="Hatada Y."/>
        </authorList>
    </citation>
    <scope>NUCLEOTIDE SEQUENCE [LARGE SCALE GENOMIC DNA]</scope>
    <source>
        <strain evidence="1">LL-001</strain>
    </source>
</reference>
<protein>
    <submittedName>
        <fullName evidence="1">Uncharacterized protein</fullName>
    </submittedName>
</protein>